<accession>A0ACC2NCY8</accession>
<organism evidence="1 2">
    <name type="scientific">Eretmocerus hayati</name>
    <dbReference type="NCBI Taxonomy" id="131215"/>
    <lineage>
        <taxon>Eukaryota</taxon>
        <taxon>Metazoa</taxon>
        <taxon>Ecdysozoa</taxon>
        <taxon>Arthropoda</taxon>
        <taxon>Hexapoda</taxon>
        <taxon>Insecta</taxon>
        <taxon>Pterygota</taxon>
        <taxon>Neoptera</taxon>
        <taxon>Endopterygota</taxon>
        <taxon>Hymenoptera</taxon>
        <taxon>Apocrita</taxon>
        <taxon>Proctotrupomorpha</taxon>
        <taxon>Chalcidoidea</taxon>
        <taxon>Aphelinidae</taxon>
        <taxon>Aphelininae</taxon>
        <taxon>Eretmocerus</taxon>
    </lineage>
</organism>
<comment type="caution">
    <text evidence="1">The sequence shown here is derived from an EMBL/GenBank/DDBJ whole genome shotgun (WGS) entry which is preliminary data.</text>
</comment>
<proteinExistence type="predicted"/>
<protein>
    <submittedName>
        <fullName evidence="1">Uncharacterized protein</fullName>
    </submittedName>
</protein>
<keyword evidence="2" id="KW-1185">Reference proteome</keyword>
<gene>
    <name evidence="1" type="ORF">QAD02_009872</name>
</gene>
<reference evidence="1" key="1">
    <citation type="submission" date="2023-04" db="EMBL/GenBank/DDBJ databases">
        <title>A chromosome-level genome assembly of the parasitoid wasp Eretmocerus hayati.</title>
        <authorList>
            <person name="Zhong Y."/>
            <person name="Liu S."/>
            <person name="Liu Y."/>
        </authorList>
    </citation>
    <scope>NUCLEOTIDE SEQUENCE</scope>
    <source>
        <strain evidence="1">ZJU_SS_LIU_2023</strain>
    </source>
</reference>
<evidence type="ECO:0000313" key="1">
    <source>
        <dbReference type="EMBL" id="KAJ8668209.1"/>
    </source>
</evidence>
<dbReference type="Proteomes" id="UP001239111">
    <property type="component" value="Chromosome 4"/>
</dbReference>
<dbReference type="EMBL" id="CM056744">
    <property type="protein sequence ID" value="KAJ8668209.1"/>
    <property type="molecule type" value="Genomic_DNA"/>
</dbReference>
<name>A0ACC2NCY8_9HYME</name>
<evidence type="ECO:0000313" key="2">
    <source>
        <dbReference type="Proteomes" id="UP001239111"/>
    </source>
</evidence>
<sequence length="208" mass="23069">MKRPSEVSPTDDSDEQQQLTSTSSPPASATSLSSDLADLLNASRLSDVTLITKDKQELKAHKAILGARSPVFASMFETDMIEQNQNIVRIEDFEHEVLLEALKYIYAGTTERLDELAGEILPVAEKYDIRPLKVDCEKLLEERIDLDSCAKILVLADTCNAEGLKAAAESFIIERGGEIMKANEELQLLRSSHPHLLGDILFKLLESK</sequence>